<keyword evidence="3" id="KW-0812">Transmembrane</keyword>
<dbReference type="AlphaFoldDB" id="A0A419TBF8"/>
<keyword evidence="3" id="KW-1133">Transmembrane helix</keyword>
<evidence type="ECO:0000313" key="5">
    <source>
        <dbReference type="EMBL" id="RKD34816.1"/>
    </source>
</evidence>
<feature type="compositionally biased region" description="Polar residues" evidence="2">
    <location>
        <begin position="549"/>
        <end position="576"/>
    </location>
</feature>
<feature type="compositionally biased region" description="Basic and acidic residues" evidence="2">
    <location>
        <begin position="1"/>
        <end position="12"/>
    </location>
</feature>
<dbReference type="InterPro" id="IPR004474">
    <property type="entry name" value="LytR_CpsA_psr"/>
</dbReference>
<feature type="compositionally biased region" description="Acidic residues" evidence="2">
    <location>
        <begin position="28"/>
        <end position="41"/>
    </location>
</feature>
<name>A0A419TBF8_9FIRM</name>
<evidence type="ECO:0000256" key="3">
    <source>
        <dbReference type="SAM" id="Phobius"/>
    </source>
</evidence>
<dbReference type="PANTHER" id="PTHR33392:SF6">
    <property type="entry name" value="POLYISOPRENYL-TEICHOIC ACID--PEPTIDOGLYCAN TEICHOIC ACID TRANSFERASE TAGU"/>
    <property type="match status" value="1"/>
</dbReference>
<dbReference type="NCBIfam" id="TIGR00350">
    <property type="entry name" value="lytR_cpsA_psr"/>
    <property type="match status" value="1"/>
</dbReference>
<dbReference type="Gene3D" id="3.40.630.190">
    <property type="entry name" value="LCP protein"/>
    <property type="match status" value="1"/>
</dbReference>
<accession>A0A419TBF8</accession>
<dbReference type="PANTHER" id="PTHR33392">
    <property type="entry name" value="POLYISOPRENYL-TEICHOIC ACID--PEPTIDOGLYCAN TEICHOIC ACID TRANSFERASE TAGU"/>
    <property type="match status" value="1"/>
</dbReference>
<feature type="compositionally biased region" description="Low complexity" evidence="2">
    <location>
        <begin position="591"/>
        <end position="601"/>
    </location>
</feature>
<dbReference type="Proteomes" id="UP000284277">
    <property type="component" value="Unassembled WGS sequence"/>
</dbReference>
<keyword evidence="3" id="KW-0472">Membrane</keyword>
<organism evidence="5 6">
    <name type="scientific">Lacrimispora algidixylanolytica</name>
    <dbReference type="NCBI Taxonomy" id="94868"/>
    <lineage>
        <taxon>Bacteria</taxon>
        <taxon>Bacillati</taxon>
        <taxon>Bacillota</taxon>
        <taxon>Clostridia</taxon>
        <taxon>Lachnospirales</taxon>
        <taxon>Lachnospiraceae</taxon>
        <taxon>Lacrimispora</taxon>
    </lineage>
</organism>
<proteinExistence type="inferred from homology"/>
<feature type="compositionally biased region" description="Basic and acidic residues" evidence="2">
    <location>
        <begin position="537"/>
        <end position="548"/>
    </location>
</feature>
<dbReference type="Pfam" id="PF03816">
    <property type="entry name" value="LytR_cpsA_psr"/>
    <property type="match status" value="1"/>
</dbReference>
<feature type="domain" description="Cell envelope-related transcriptional attenuator" evidence="4">
    <location>
        <begin position="213"/>
        <end position="370"/>
    </location>
</feature>
<evidence type="ECO:0000313" key="6">
    <source>
        <dbReference type="Proteomes" id="UP000284277"/>
    </source>
</evidence>
<comment type="similarity">
    <text evidence="1">Belongs to the LytR/CpsA/Psr (LCP) family.</text>
</comment>
<reference evidence="5 6" key="1">
    <citation type="submission" date="2016-08" db="EMBL/GenBank/DDBJ databases">
        <title>A new outlook on sporulation: Clostridium algidixylanolyticum.</title>
        <authorList>
            <person name="Poppleton D.I."/>
            <person name="Gribaldo S."/>
        </authorList>
    </citation>
    <scope>NUCLEOTIDE SEQUENCE [LARGE SCALE GENOMIC DNA]</scope>
    <source>
        <strain evidence="5 6">SPL73</strain>
    </source>
</reference>
<feature type="compositionally biased region" description="Basic and acidic residues" evidence="2">
    <location>
        <begin position="491"/>
        <end position="504"/>
    </location>
</feature>
<feature type="region of interest" description="Disordered" evidence="2">
    <location>
        <begin position="1"/>
        <end position="132"/>
    </location>
</feature>
<dbReference type="InterPro" id="IPR050922">
    <property type="entry name" value="LytR/CpsA/Psr_CW_biosynth"/>
</dbReference>
<sequence length="631" mass="68392">MKNEFDDELNRETKKRVRRGYDSKPDPSDGDYYLDDDYEDFEDRKSSGANHTNSRDNGGSQPVRRAPSSSKAGSTGQTASRQSQTSGNAKGNGQPSSRGQVVIGDGDTRQQSRAPRQEKPSPSSRAAASNGKKGKVKRIIIMAVAEIFTLALIFSYAYVARIMGSMQRPDNFDENQVRNEEMSDAQKKHMTGFRTIAIFGVDSRDGNVNKGTNADVIMICNINRDTGEIRLASVYRDTYLNINEGTTYNKINAAYANGGASQALAALNKNLDLDISEYVTFNWKSVADGINMLGGVDIDITKAEFKYINGFITETVKKTDVPSVHLKSAGLNHLDGVQAVAYARLRKMDTDFQRTERQRLVIQKSFEKAKKADLGLLNRILLMEVEQVGTNLTFSDFTELLLDIGKFHIGETGGFPFTRGDMKMGKKGDSVIPQTLVTNVSELHKLLFDKENYEPSDMVKKISAKIAADSGMYKDGTYVDDSSKPNKGKPKKDLDETKEVKTTEALESSVHESTVYETDANGKPIKNGPTAGTSAGETKETKPGETKNQESSSGTTKPGETRPTQSSGHTETTAASNGPGGKETTSASQNTTAETTKSNTTGPGDVAPTQSDNSPGGVNTEAPVVPAPPSN</sequence>
<feature type="compositionally biased region" description="Polar residues" evidence="2">
    <location>
        <begin position="47"/>
        <end position="60"/>
    </location>
</feature>
<evidence type="ECO:0000256" key="2">
    <source>
        <dbReference type="SAM" id="MobiDB-lite"/>
    </source>
</evidence>
<gene>
    <name evidence="5" type="ORF">BET01_00155</name>
</gene>
<dbReference type="RefSeq" id="WP_120194747.1">
    <property type="nucleotide sequence ID" value="NZ_MCIA01000001.1"/>
</dbReference>
<dbReference type="EMBL" id="MCIA01000001">
    <property type="protein sequence ID" value="RKD34816.1"/>
    <property type="molecule type" value="Genomic_DNA"/>
</dbReference>
<feature type="compositionally biased region" description="Polar residues" evidence="2">
    <location>
        <begin position="67"/>
        <end position="99"/>
    </location>
</feature>
<protein>
    <recommendedName>
        <fullName evidence="4">Cell envelope-related transcriptional attenuator domain-containing protein</fullName>
    </recommendedName>
</protein>
<feature type="compositionally biased region" description="Basic and acidic residues" evidence="2">
    <location>
        <begin position="106"/>
        <end position="119"/>
    </location>
</feature>
<feature type="transmembrane region" description="Helical" evidence="3">
    <location>
        <begin position="139"/>
        <end position="159"/>
    </location>
</feature>
<keyword evidence="6" id="KW-1185">Reference proteome</keyword>
<evidence type="ECO:0000259" key="4">
    <source>
        <dbReference type="Pfam" id="PF03816"/>
    </source>
</evidence>
<feature type="compositionally biased region" description="Polar residues" evidence="2">
    <location>
        <begin position="608"/>
        <end position="617"/>
    </location>
</feature>
<evidence type="ECO:0000256" key="1">
    <source>
        <dbReference type="ARBA" id="ARBA00006068"/>
    </source>
</evidence>
<comment type="caution">
    <text evidence="5">The sequence shown here is derived from an EMBL/GenBank/DDBJ whole genome shotgun (WGS) entry which is preliminary data.</text>
</comment>
<feature type="region of interest" description="Disordered" evidence="2">
    <location>
        <begin position="473"/>
        <end position="631"/>
    </location>
</feature>
<dbReference type="OrthoDB" id="27330at2"/>